<feature type="compositionally biased region" description="Basic and acidic residues" evidence="2">
    <location>
        <begin position="549"/>
        <end position="559"/>
    </location>
</feature>
<feature type="region of interest" description="Disordered" evidence="2">
    <location>
        <begin position="549"/>
        <end position="585"/>
    </location>
</feature>
<evidence type="ECO:0000313" key="4">
    <source>
        <dbReference type="RefSeq" id="XP_030379268.1"/>
    </source>
</evidence>
<keyword evidence="3" id="KW-1185">Reference proteome</keyword>
<feature type="region of interest" description="Disordered" evidence="2">
    <location>
        <begin position="213"/>
        <end position="252"/>
    </location>
</feature>
<evidence type="ECO:0000313" key="3">
    <source>
        <dbReference type="Proteomes" id="UP000504634"/>
    </source>
</evidence>
<dbReference type="PANTHER" id="PTHR39944:SF1">
    <property type="entry name" value="CALDESMON-RELATED PROTEIN-RELATED"/>
    <property type="match status" value="1"/>
</dbReference>
<dbReference type="AlphaFoldDB" id="A0A6J2TVT9"/>
<reference evidence="4" key="1">
    <citation type="submission" date="2025-08" db="UniProtKB">
        <authorList>
            <consortium name="RefSeq"/>
        </authorList>
    </citation>
    <scope>IDENTIFICATION</scope>
    <source>
        <strain evidence="4">11010-0011.00</strain>
        <tissue evidence="4">Whole body</tissue>
    </source>
</reference>
<sequence length="585" mass="68937">MQYSWLPQEARQLVPRAPPAVIISQQRYERITSNATQAPKKEQQRQWQQRQRDQEQLRAGGEELLRQFGGRKLCSSIQEQCITEQRAQEQHKKAAIREAREKSALDRSEEQRVRAERIAKAQLLLEQLRPGPRELQCARLQSQVMRSVNVQRQLQMDFAQIMRAQRALDRRVYGEQVLLGLEQAQRQQAEQCQQQVEHKRELQLAIQQRRQERASEREAQLKQERAERERHEREVQQQEAKEREAQAQRQRQRREHALAALAMAKQQEQRLQMLDEVEQSKCEVHNEAKGQLDALKRELGKQRMQRRLLRNEQLALEIKPRLHYSAGEDLARHERQLAAMREAHSAEQRAHRERLEVAIGERVQTQRQEQAAALVARQQAEEQRRQDEAQRLQNEQIYLNFKRDERQQRLRGMHALRGQLDKQLQERAAVEAQPEINYNRNAVLETMREDEFFFNYAHQLMTTARNEGCPLKPFVRAVQQYKSDNHIDAGIRVPRHLVSKLTMGLRTEGDSQAATKQPEQPLQDSKEEQQRLSRIREKLQEIEKLVREEALERAKDNSETTKPQESPSPPNLKLNLTGKTNRTES</sequence>
<feature type="compositionally biased region" description="Polar residues" evidence="2">
    <location>
        <begin position="510"/>
        <end position="523"/>
    </location>
</feature>
<feature type="coiled-coil region" evidence="1">
    <location>
        <begin position="375"/>
        <end position="433"/>
    </location>
</feature>
<name>A0A6J2TVT9_DROLE</name>
<dbReference type="GeneID" id="115627666"/>
<keyword evidence="1" id="KW-0175">Coiled coil</keyword>
<gene>
    <name evidence="4" type="primary">LOC115627666</name>
</gene>
<feature type="region of interest" description="Disordered" evidence="2">
    <location>
        <begin position="34"/>
        <end position="53"/>
    </location>
</feature>
<dbReference type="Proteomes" id="UP000504634">
    <property type="component" value="Unplaced"/>
</dbReference>
<organism evidence="3 4">
    <name type="scientific">Drosophila lebanonensis</name>
    <name type="common">Fruit fly</name>
    <name type="synonym">Scaptodrosophila lebanonensis</name>
    <dbReference type="NCBI Taxonomy" id="7225"/>
    <lineage>
        <taxon>Eukaryota</taxon>
        <taxon>Metazoa</taxon>
        <taxon>Ecdysozoa</taxon>
        <taxon>Arthropoda</taxon>
        <taxon>Hexapoda</taxon>
        <taxon>Insecta</taxon>
        <taxon>Pterygota</taxon>
        <taxon>Neoptera</taxon>
        <taxon>Endopterygota</taxon>
        <taxon>Diptera</taxon>
        <taxon>Brachycera</taxon>
        <taxon>Muscomorpha</taxon>
        <taxon>Ephydroidea</taxon>
        <taxon>Drosophilidae</taxon>
        <taxon>Scaptodrosophila</taxon>
    </lineage>
</organism>
<dbReference type="RefSeq" id="XP_030379268.1">
    <property type="nucleotide sequence ID" value="XM_030523408.1"/>
</dbReference>
<feature type="compositionally biased region" description="Basic and acidic residues" evidence="2">
    <location>
        <begin position="213"/>
        <end position="246"/>
    </location>
</feature>
<dbReference type="PANTHER" id="PTHR39944">
    <property type="match status" value="1"/>
</dbReference>
<dbReference type="OrthoDB" id="331765at2759"/>
<feature type="compositionally biased region" description="Basic and acidic residues" evidence="2">
    <location>
        <begin position="39"/>
        <end position="53"/>
    </location>
</feature>
<evidence type="ECO:0000256" key="1">
    <source>
        <dbReference type="SAM" id="Coils"/>
    </source>
</evidence>
<evidence type="ECO:0000256" key="2">
    <source>
        <dbReference type="SAM" id="MobiDB-lite"/>
    </source>
</evidence>
<feature type="region of interest" description="Disordered" evidence="2">
    <location>
        <begin position="506"/>
        <end position="532"/>
    </location>
</feature>
<proteinExistence type="predicted"/>
<protein>
    <submittedName>
        <fullName evidence="4">Trichohyalin</fullName>
    </submittedName>
</protein>
<accession>A0A6J2TVT9</accession>